<dbReference type="CDD" id="cd00657">
    <property type="entry name" value="Ferritin_like"/>
    <property type="match status" value="1"/>
</dbReference>
<sequence length="157" mass="18190">MQVNLTQKERMLLEDQKSHEEICIQKYSNYANQVQDPQLKQICKNNEQIERSHLNTINQLLSGNVPQMNRQQGGQKNQGVDQNVNKSQASTSNLSDKEICSDLLMTEKYVSGAYDTAIFEFKDTEVRDVLNHIQKEEQKHGESIFKYMESKGMYNVQ</sequence>
<gene>
    <name evidence="2" type="ORF">CDIOL_15150</name>
</gene>
<organism evidence="2 3">
    <name type="scientific">Clostridium diolis</name>
    <dbReference type="NCBI Taxonomy" id="223919"/>
    <lineage>
        <taxon>Bacteria</taxon>
        <taxon>Bacillati</taxon>
        <taxon>Bacillota</taxon>
        <taxon>Clostridia</taxon>
        <taxon>Eubacteriales</taxon>
        <taxon>Clostridiaceae</taxon>
        <taxon>Clostridium</taxon>
    </lineage>
</organism>
<protein>
    <submittedName>
        <fullName evidence="2">Spore coat protein</fullName>
    </submittedName>
</protein>
<dbReference type="Proteomes" id="UP000325212">
    <property type="component" value="Unassembled WGS sequence"/>
</dbReference>
<dbReference type="Gene3D" id="1.20.1260.10">
    <property type="match status" value="1"/>
</dbReference>
<keyword evidence="2" id="KW-0167">Capsid protein</keyword>
<dbReference type="RefSeq" id="WP_039771423.1">
    <property type="nucleotide sequence ID" value="NZ_BJLA01000004.1"/>
</dbReference>
<dbReference type="InterPro" id="IPR017022">
    <property type="entry name" value="UCP033860"/>
</dbReference>
<keyword evidence="3" id="KW-1185">Reference proteome</keyword>
<evidence type="ECO:0000313" key="2">
    <source>
        <dbReference type="EMBL" id="GEA30592.1"/>
    </source>
</evidence>
<dbReference type="InterPro" id="IPR009078">
    <property type="entry name" value="Ferritin-like_SF"/>
</dbReference>
<dbReference type="EMBL" id="BJLA01000004">
    <property type="protein sequence ID" value="GEA30592.1"/>
    <property type="molecule type" value="Genomic_DNA"/>
</dbReference>
<evidence type="ECO:0000256" key="1">
    <source>
        <dbReference type="SAM" id="MobiDB-lite"/>
    </source>
</evidence>
<reference evidence="2 3" key="1">
    <citation type="submission" date="2019-06" db="EMBL/GenBank/DDBJ databases">
        <title>Draft genome sequence of Clostridium diolis DSM 15410.</title>
        <authorList>
            <person name="Kobayashi H."/>
            <person name="Tanizawa Y."/>
            <person name="Tohno M."/>
        </authorList>
    </citation>
    <scope>NUCLEOTIDE SEQUENCE [LARGE SCALE GENOMIC DNA]</scope>
    <source>
        <strain evidence="2 3">DSM 15410</strain>
    </source>
</reference>
<dbReference type="PIRSF" id="PIRSF033860">
    <property type="entry name" value="UCP033860"/>
    <property type="match status" value="1"/>
</dbReference>
<dbReference type="SUPFAM" id="SSF47240">
    <property type="entry name" value="Ferritin-like"/>
    <property type="match status" value="1"/>
</dbReference>
<dbReference type="InterPro" id="IPR012347">
    <property type="entry name" value="Ferritin-like"/>
</dbReference>
<keyword evidence="2" id="KW-0946">Virion</keyword>
<accession>A0AAV3VZI6</accession>
<dbReference type="Pfam" id="PF07875">
    <property type="entry name" value="Coat_F"/>
    <property type="match status" value="1"/>
</dbReference>
<evidence type="ECO:0000313" key="3">
    <source>
        <dbReference type="Proteomes" id="UP000325212"/>
    </source>
</evidence>
<dbReference type="InterPro" id="IPR012851">
    <property type="entry name" value="Spore_coat_CotF-like"/>
</dbReference>
<name>A0AAV3VZI6_9CLOT</name>
<proteinExistence type="predicted"/>
<dbReference type="AlphaFoldDB" id="A0AAV3VZI6"/>
<comment type="caution">
    <text evidence="2">The sequence shown here is derived from an EMBL/GenBank/DDBJ whole genome shotgun (WGS) entry which is preliminary data.</text>
</comment>
<feature type="region of interest" description="Disordered" evidence="1">
    <location>
        <begin position="66"/>
        <end position="92"/>
    </location>
</feature>